<feature type="transmembrane region" description="Helical" evidence="1">
    <location>
        <begin position="113"/>
        <end position="136"/>
    </location>
</feature>
<evidence type="ECO:0000256" key="1">
    <source>
        <dbReference type="SAM" id="Phobius"/>
    </source>
</evidence>
<keyword evidence="1" id="KW-0812">Transmembrane</keyword>
<feature type="transmembrane region" description="Helical" evidence="1">
    <location>
        <begin position="6"/>
        <end position="27"/>
    </location>
</feature>
<organism evidence="2 3">
    <name type="scientific">Marinactinospora thermotolerans DSM 45154</name>
    <dbReference type="NCBI Taxonomy" id="1122192"/>
    <lineage>
        <taxon>Bacteria</taxon>
        <taxon>Bacillati</taxon>
        <taxon>Actinomycetota</taxon>
        <taxon>Actinomycetes</taxon>
        <taxon>Streptosporangiales</taxon>
        <taxon>Nocardiopsidaceae</taxon>
        <taxon>Marinactinospora</taxon>
    </lineage>
</organism>
<evidence type="ECO:0000313" key="2">
    <source>
        <dbReference type="EMBL" id="SJZ63192.1"/>
    </source>
</evidence>
<evidence type="ECO:0000313" key="3">
    <source>
        <dbReference type="Proteomes" id="UP000190637"/>
    </source>
</evidence>
<keyword evidence="1" id="KW-0472">Membrane</keyword>
<sequence>MNSLVNVVVFGIVGAVVMAALLGLLLVFAGRAKGTGPRVLSGAVSVVVLVALPTLAVLAHLRGGAGLGGAFLVALGVVVIVYAANVALLPLVARRAAADRGDARLLRLRPSPAMLAGGLVVCALLALVGTGLGALLS</sequence>
<dbReference type="RefSeq" id="WP_078760381.1">
    <property type="nucleotide sequence ID" value="NZ_FUWS01000002.1"/>
</dbReference>
<dbReference type="Proteomes" id="UP000190637">
    <property type="component" value="Unassembled WGS sequence"/>
</dbReference>
<feature type="transmembrane region" description="Helical" evidence="1">
    <location>
        <begin position="39"/>
        <end position="61"/>
    </location>
</feature>
<name>A0A1T4M8E2_9ACTN</name>
<reference evidence="2 3" key="1">
    <citation type="submission" date="2017-02" db="EMBL/GenBank/DDBJ databases">
        <authorList>
            <person name="Peterson S.W."/>
        </authorList>
    </citation>
    <scope>NUCLEOTIDE SEQUENCE [LARGE SCALE GENOMIC DNA]</scope>
    <source>
        <strain evidence="2 3">DSM 45154</strain>
    </source>
</reference>
<keyword evidence="1" id="KW-1133">Transmembrane helix</keyword>
<gene>
    <name evidence="2" type="ORF">SAMN02745673_00993</name>
</gene>
<dbReference type="EMBL" id="FUWS01000002">
    <property type="protein sequence ID" value="SJZ63192.1"/>
    <property type="molecule type" value="Genomic_DNA"/>
</dbReference>
<feature type="transmembrane region" description="Helical" evidence="1">
    <location>
        <begin position="67"/>
        <end position="92"/>
    </location>
</feature>
<proteinExistence type="predicted"/>
<accession>A0A1T4M8E2</accession>
<keyword evidence="3" id="KW-1185">Reference proteome</keyword>
<dbReference type="AlphaFoldDB" id="A0A1T4M8E2"/>
<protein>
    <submittedName>
        <fullName evidence="2">Uncharacterized protein</fullName>
    </submittedName>
</protein>